<keyword evidence="1" id="KW-0472">Membrane</keyword>
<protein>
    <submittedName>
        <fullName evidence="2">Uncharacterized protein</fullName>
    </submittedName>
</protein>
<dbReference type="AlphaFoldDB" id="X1DG81"/>
<dbReference type="EMBL" id="BART01021042">
    <property type="protein sequence ID" value="GAG95426.1"/>
    <property type="molecule type" value="Genomic_DNA"/>
</dbReference>
<comment type="caution">
    <text evidence="2">The sequence shown here is derived from an EMBL/GenBank/DDBJ whole genome shotgun (WGS) entry which is preliminary data.</text>
</comment>
<accession>X1DG81</accession>
<evidence type="ECO:0000313" key="2">
    <source>
        <dbReference type="EMBL" id="GAG95426.1"/>
    </source>
</evidence>
<feature type="transmembrane region" description="Helical" evidence="1">
    <location>
        <begin position="34"/>
        <end position="54"/>
    </location>
</feature>
<organism evidence="2">
    <name type="scientific">marine sediment metagenome</name>
    <dbReference type="NCBI Taxonomy" id="412755"/>
    <lineage>
        <taxon>unclassified sequences</taxon>
        <taxon>metagenomes</taxon>
        <taxon>ecological metagenomes</taxon>
    </lineage>
</organism>
<keyword evidence="1" id="KW-1133">Transmembrane helix</keyword>
<evidence type="ECO:0000256" key="1">
    <source>
        <dbReference type="SAM" id="Phobius"/>
    </source>
</evidence>
<keyword evidence="1" id="KW-0812">Transmembrane</keyword>
<name>X1DG81_9ZZZZ</name>
<sequence>MGSSKIALGILGLIVLGNVVVSMATKFFQNGTQQGTAGLLIFIGMASYGVFWGWNRFFKSSDA</sequence>
<proteinExistence type="predicted"/>
<reference evidence="2" key="1">
    <citation type="journal article" date="2014" name="Front. Microbiol.">
        <title>High frequency of phylogenetically diverse reductive dehalogenase-homologous genes in deep subseafloor sedimentary metagenomes.</title>
        <authorList>
            <person name="Kawai M."/>
            <person name="Futagami T."/>
            <person name="Toyoda A."/>
            <person name="Takaki Y."/>
            <person name="Nishi S."/>
            <person name="Hori S."/>
            <person name="Arai W."/>
            <person name="Tsubouchi T."/>
            <person name="Morono Y."/>
            <person name="Uchiyama I."/>
            <person name="Ito T."/>
            <person name="Fujiyama A."/>
            <person name="Inagaki F."/>
            <person name="Takami H."/>
        </authorList>
    </citation>
    <scope>NUCLEOTIDE SEQUENCE</scope>
    <source>
        <strain evidence="2">Expedition CK06-06</strain>
    </source>
</reference>
<gene>
    <name evidence="2" type="ORF">S01H4_38940</name>
</gene>